<dbReference type="InterPro" id="IPR005501">
    <property type="entry name" value="LamB/YcsF/PxpA-like"/>
</dbReference>
<dbReference type="EMBL" id="UINC01019034">
    <property type="protein sequence ID" value="SVA80399.1"/>
    <property type="molecule type" value="Genomic_DNA"/>
</dbReference>
<protein>
    <recommendedName>
        <fullName evidence="2">LamB/YcsF family protein</fullName>
    </recommendedName>
</protein>
<organism evidence="1">
    <name type="scientific">marine metagenome</name>
    <dbReference type="NCBI Taxonomy" id="408172"/>
    <lineage>
        <taxon>unclassified sequences</taxon>
        <taxon>metagenomes</taxon>
        <taxon>ecological metagenomes</taxon>
    </lineage>
</organism>
<name>A0A381YTV0_9ZZZZ</name>
<gene>
    <name evidence="1" type="ORF">METZ01_LOCUS133253</name>
</gene>
<dbReference type="PANTHER" id="PTHR30292:SF0">
    <property type="entry name" value="5-OXOPROLINASE SUBUNIT A"/>
    <property type="match status" value="1"/>
</dbReference>
<dbReference type="GO" id="GO:0005975">
    <property type="term" value="P:carbohydrate metabolic process"/>
    <property type="evidence" value="ECO:0007669"/>
    <property type="project" value="InterPro"/>
</dbReference>
<dbReference type="SUPFAM" id="SSF88713">
    <property type="entry name" value="Glycoside hydrolase/deacetylase"/>
    <property type="match status" value="1"/>
</dbReference>
<evidence type="ECO:0008006" key="2">
    <source>
        <dbReference type="Google" id="ProtNLM"/>
    </source>
</evidence>
<accession>A0A381YTV0</accession>
<sequence>MTSIDINSDLGEYRNEAQLTNELNILNYISSCSIACGGHIGDFNSIKTIIEACKEYGVAIGPHPSFPDKEGFGRRMIDIDLGDLEKSIREQIELFLEVADSLSTPVSHIKLHGRLYNEVAKSEELSSLFINLINSFEKKFSIIGPASSLLGQMLKEKGISFVPEAFIDRAYKEDLTLVDRSEEGSILSTVEEQVNQARSIVCDQKIVSNNRSLKLIAKTLCIHGDHPNSLEVAKALTNMLKEEKIKIQVN</sequence>
<dbReference type="PANTHER" id="PTHR30292">
    <property type="entry name" value="UNCHARACTERIZED PROTEIN YBGL-RELATED"/>
    <property type="match status" value="1"/>
</dbReference>
<dbReference type="CDD" id="cd10801">
    <property type="entry name" value="LamB_YcsF_like_1"/>
    <property type="match status" value="1"/>
</dbReference>
<dbReference type="InterPro" id="IPR011330">
    <property type="entry name" value="Glyco_hydro/deAcase_b/a-brl"/>
</dbReference>
<reference evidence="1" key="1">
    <citation type="submission" date="2018-05" db="EMBL/GenBank/DDBJ databases">
        <authorList>
            <person name="Lanie J.A."/>
            <person name="Ng W.-L."/>
            <person name="Kazmierczak K.M."/>
            <person name="Andrzejewski T.M."/>
            <person name="Davidsen T.M."/>
            <person name="Wayne K.J."/>
            <person name="Tettelin H."/>
            <person name="Glass J.I."/>
            <person name="Rusch D."/>
            <person name="Podicherti R."/>
            <person name="Tsui H.-C.T."/>
            <person name="Winkler M.E."/>
        </authorList>
    </citation>
    <scope>NUCLEOTIDE SEQUENCE</scope>
</reference>
<dbReference type="AlphaFoldDB" id="A0A381YTV0"/>
<proteinExistence type="predicted"/>
<dbReference type="Gene3D" id="3.20.20.370">
    <property type="entry name" value="Glycoside hydrolase/deacetylase"/>
    <property type="match status" value="1"/>
</dbReference>
<evidence type="ECO:0000313" key="1">
    <source>
        <dbReference type="EMBL" id="SVA80399.1"/>
    </source>
</evidence>
<dbReference type="Pfam" id="PF03746">
    <property type="entry name" value="LamB_YcsF"/>
    <property type="match status" value="1"/>
</dbReference>